<protein>
    <submittedName>
        <fullName evidence="1">Uncharacterized protein</fullName>
    </submittedName>
</protein>
<dbReference type="AlphaFoldDB" id="A0A3S5BPM7"/>
<evidence type="ECO:0000313" key="2">
    <source>
        <dbReference type="Proteomes" id="UP000784294"/>
    </source>
</evidence>
<proteinExistence type="predicted"/>
<evidence type="ECO:0000313" key="1">
    <source>
        <dbReference type="EMBL" id="VEL33393.1"/>
    </source>
</evidence>
<organism evidence="1 2">
    <name type="scientific">Protopolystoma xenopodis</name>
    <dbReference type="NCBI Taxonomy" id="117903"/>
    <lineage>
        <taxon>Eukaryota</taxon>
        <taxon>Metazoa</taxon>
        <taxon>Spiralia</taxon>
        <taxon>Lophotrochozoa</taxon>
        <taxon>Platyhelminthes</taxon>
        <taxon>Monogenea</taxon>
        <taxon>Polyopisthocotylea</taxon>
        <taxon>Polystomatidea</taxon>
        <taxon>Polystomatidae</taxon>
        <taxon>Protopolystoma</taxon>
    </lineage>
</organism>
<keyword evidence="2" id="KW-1185">Reference proteome</keyword>
<reference evidence="1" key="1">
    <citation type="submission" date="2018-11" db="EMBL/GenBank/DDBJ databases">
        <authorList>
            <consortium name="Pathogen Informatics"/>
        </authorList>
    </citation>
    <scope>NUCLEOTIDE SEQUENCE</scope>
</reference>
<comment type="caution">
    <text evidence="1">The sequence shown here is derived from an EMBL/GenBank/DDBJ whole genome shotgun (WGS) entry which is preliminary data.</text>
</comment>
<name>A0A3S5BPM7_9PLAT</name>
<dbReference type="EMBL" id="CAAALY010245705">
    <property type="protein sequence ID" value="VEL33393.1"/>
    <property type="molecule type" value="Genomic_DNA"/>
</dbReference>
<gene>
    <name evidence="1" type="ORF">PXEA_LOCUS26833</name>
</gene>
<dbReference type="Proteomes" id="UP000784294">
    <property type="component" value="Unassembled WGS sequence"/>
</dbReference>
<sequence length="215" mass="24331">MHRLQNGTSPKLNLFAGEAMTTLPTHPTRTTWPVDEDVLDLDPAPVDFAVSRPLVKVSEFGMTDTRGDGIFTPRQGSITESQLSTNNVASAGEAGGDECTRLITLEASDSRWDEPAWQKELGHSGPRDLTESVRESWPKERKYIIRTVGSRNRFWSDISKPDLQFVAWQNNHTKLTLTASWRTTKASNFKRKEDISFLCKHVSRSTVIHEYKFSH</sequence>
<accession>A0A3S5BPM7</accession>